<name>A0A9P1ENL5_CUSEU</name>
<gene>
    <name evidence="1" type="ORF">CEURO_LOCUS21298</name>
</gene>
<evidence type="ECO:0000313" key="1">
    <source>
        <dbReference type="EMBL" id="CAH9116753.1"/>
    </source>
</evidence>
<dbReference type="Proteomes" id="UP001152484">
    <property type="component" value="Unassembled WGS sequence"/>
</dbReference>
<reference evidence="1" key="1">
    <citation type="submission" date="2022-07" db="EMBL/GenBank/DDBJ databases">
        <authorList>
            <person name="Macas J."/>
            <person name="Novak P."/>
            <person name="Neumann P."/>
        </authorList>
    </citation>
    <scope>NUCLEOTIDE SEQUENCE</scope>
</reference>
<comment type="caution">
    <text evidence="1">The sequence shown here is derived from an EMBL/GenBank/DDBJ whole genome shotgun (WGS) entry which is preliminary data.</text>
</comment>
<accession>A0A9P1ENL5</accession>
<dbReference type="EMBL" id="CAMAPE010000070">
    <property type="protein sequence ID" value="CAH9116753.1"/>
    <property type="molecule type" value="Genomic_DNA"/>
</dbReference>
<proteinExistence type="predicted"/>
<protein>
    <submittedName>
        <fullName evidence="1">Uncharacterized protein</fullName>
    </submittedName>
</protein>
<evidence type="ECO:0000313" key="2">
    <source>
        <dbReference type="Proteomes" id="UP001152484"/>
    </source>
</evidence>
<sequence length="314" mass="35448">MSETSFHPLSHAQSRQVDDACMAAAHKRTASTDGVTGNPKRRELATKETLDDAEWQPDFPMTLDSSSSSDSSIIDNIMGDEYIDILSNKVENDSQLKQMAEEIFRSLKDVVEHGEHVATLVAGVKMLFDFSAFIQACVDTSMEDPHLICYIEIYSNGAEANKRMEDLKRDTFLGCVLEETETTAIIRGVLSIIVGYWSDQKFYNKLKGAIKGAIKEARCNHPLRNAKMVYDTIINIDVSSDVEGLKEALAAKYRNDPNRDYERICEEIDRDKSYYERLLGSDCPRRIRWMRILWMDNSFSLSGFGNPPPMLCGG</sequence>
<keyword evidence="2" id="KW-1185">Reference proteome</keyword>
<dbReference type="OrthoDB" id="1293041at2759"/>
<organism evidence="1 2">
    <name type="scientific">Cuscuta europaea</name>
    <name type="common">European dodder</name>
    <dbReference type="NCBI Taxonomy" id="41803"/>
    <lineage>
        <taxon>Eukaryota</taxon>
        <taxon>Viridiplantae</taxon>
        <taxon>Streptophyta</taxon>
        <taxon>Embryophyta</taxon>
        <taxon>Tracheophyta</taxon>
        <taxon>Spermatophyta</taxon>
        <taxon>Magnoliopsida</taxon>
        <taxon>eudicotyledons</taxon>
        <taxon>Gunneridae</taxon>
        <taxon>Pentapetalae</taxon>
        <taxon>asterids</taxon>
        <taxon>lamiids</taxon>
        <taxon>Solanales</taxon>
        <taxon>Convolvulaceae</taxon>
        <taxon>Cuscuteae</taxon>
        <taxon>Cuscuta</taxon>
        <taxon>Cuscuta subgen. Cuscuta</taxon>
    </lineage>
</organism>
<dbReference type="AlphaFoldDB" id="A0A9P1ENL5"/>